<sequence length="265" mass="31040">MINYKHFPSSRMTKQSLRQLCKQHKLYLTPALNDILYLHFKGYSKIENLEEYTGLKCLFLESNGLRRIENLTAQTNLRCLYLQQNLLTKIENLECCPQLDSLNISNNSIRKIENLACLPEFTTLQMAHNRLETAEDLEHLRGCRKLSSLDLSHNKINDPRVIDILADMESLRVVNLMGNPVIKKIPNYRKTTIVRLKHLQYMDDRPVFPKDRACAEAWSRGGREAEKAEREVWINKDRKRIQDSVDGTEEKLFFMPCLDLMNWVT</sequence>
<dbReference type="AlphaFoldDB" id="C3ZDF8"/>
<proteinExistence type="inferred from homology"/>
<dbReference type="GO" id="GO:0005929">
    <property type="term" value="C:cilium"/>
    <property type="evidence" value="ECO:0007669"/>
    <property type="project" value="UniProtKB-SubCell"/>
</dbReference>
<dbReference type="PROSITE" id="PS51450">
    <property type="entry name" value="LRR"/>
    <property type="match status" value="4"/>
</dbReference>
<accession>C3ZDF8</accession>
<dbReference type="InParanoid" id="C3ZDF8"/>
<dbReference type="STRING" id="7739.C3ZDF8"/>
<evidence type="ECO:0000313" key="7">
    <source>
        <dbReference type="EMBL" id="EEN48764.1"/>
    </source>
</evidence>
<keyword evidence="3" id="KW-0433">Leucine-rich repeat</keyword>
<evidence type="ECO:0000256" key="2">
    <source>
        <dbReference type="ARBA" id="ARBA00006453"/>
    </source>
</evidence>
<dbReference type="Gene3D" id="3.80.10.10">
    <property type="entry name" value="Ribonuclease Inhibitor"/>
    <property type="match status" value="2"/>
</dbReference>
<protein>
    <submittedName>
        <fullName evidence="7">Uncharacterized protein</fullName>
    </submittedName>
</protein>
<dbReference type="Pfam" id="PF14580">
    <property type="entry name" value="LRR_9"/>
    <property type="match status" value="1"/>
</dbReference>
<organism>
    <name type="scientific">Branchiostoma floridae</name>
    <name type="common">Florida lancelet</name>
    <name type="synonym">Amphioxus</name>
    <dbReference type="NCBI Taxonomy" id="7739"/>
    <lineage>
        <taxon>Eukaryota</taxon>
        <taxon>Metazoa</taxon>
        <taxon>Chordata</taxon>
        <taxon>Cephalochordata</taxon>
        <taxon>Leptocardii</taxon>
        <taxon>Amphioxiformes</taxon>
        <taxon>Branchiostomatidae</taxon>
        <taxon>Branchiostoma</taxon>
    </lineage>
</organism>
<dbReference type="InterPro" id="IPR032675">
    <property type="entry name" value="LRR_dom_sf"/>
</dbReference>
<reference evidence="7" key="1">
    <citation type="journal article" date="2008" name="Nature">
        <title>The amphioxus genome and the evolution of the chordate karyotype.</title>
        <authorList>
            <consortium name="US DOE Joint Genome Institute (JGI-PGF)"/>
            <person name="Putnam N.H."/>
            <person name="Butts T."/>
            <person name="Ferrier D.E.K."/>
            <person name="Furlong R.F."/>
            <person name="Hellsten U."/>
            <person name="Kawashima T."/>
            <person name="Robinson-Rechavi M."/>
            <person name="Shoguchi E."/>
            <person name="Terry A."/>
            <person name="Yu J.-K."/>
            <person name="Benito-Gutierrez E.L."/>
            <person name="Dubchak I."/>
            <person name="Garcia-Fernandez J."/>
            <person name="Gibson-Brown J.J."/>
            <person name="Grigoriev I.V."/>
            <person name="Horton A.C."/>
            <person name="de Jong P.J."/>
            <person name="Jurka J."/>
            <person name="Kapitonov V.V."/>
            <person name="Kohara Y."/>
            <person name="Kuroki Y."/>
            <person name="Lindquist E."/>
            <person name="Lucas S."/>
            <person name="Osoegawa K."/>
            <person name="Pennacchio L.A."/>
            <person name="Salamov A.A."/>
            <person name="Satou Y."/>
            <person name="Sauka-Spengler T."/>
            <person name="Schmutz J."/>
            <person name="Shin-I T."/>
            <person name="Toyoda A."/>
            <person name="Bronner-Fraser M."/>
            <person name="Fujiyama A."/>
            <person name="Holland L.Z."/>
            <person name="Holland P.W.H."/>
            <person name="Satoh N."/>
            <person name="Rokhsar D.S."/>
        </authorList>
    </citation>
    <scope>NUCLEOTIDE SEQUENCE [LARGE SCALE GENOMIC DNA]</scope>
    <source>
        <strain evidence="7">S238N-H82</strain>
        <tissue evidence="7">Testes</tissue>
    </source>
</reference>
<keyword evidence="6" id="KW-0966">Cell projection</keyword>
<evidence type="ECO:0000256" key="3">
    <source>
        <dbReference type="ARBA" id="ARBA00022614"/>
    </source>
</evidence>
<evidence type="ECO:0000256" key="4">
    <source>
        <dbReference type="ARBA" id="ARBA00022737"/>
    </source>
</evidence>
<dbReference type="FunFam" id="3.80.10.10:FF:000331">
    <property type="entry name" value="Dynein assembly factor 1, axonemal homolog"/>
    <property type="match status" value="1"/>
</dbReference>
<dbReference type="eggNOG" id="KOG0531">
    <property type="taxonomic scope" value="Eukaryota"/>
</dbReference>
<dbReference type="PANTHER" id="PTHR45973">
    <property type="entry name" value="PROTEIN PHOSPHATASE 1 REGULATORY SUBUNIT SDS22-RELATED"/>
    <property type="match status" value="1"/>
</dbReference>
<dbReference type="FunFam" id="3.80.10.10:FF:000166">
    <property type="entry name" value="Dynein assembly factor 1, axonemal"/>
    <property type="match status" value="1"/>
</dbReference>
<dbReference type="InterPro" id="IPR001611">
    <property type="entry name" value="Leu-rich_rpt"/>
</dbReference>
<comment type="subcellular location">
    <subcellularLocation>
        <location evidence="1">Cell projection</location>
        <location evidence="1">Cilium</location>
    </subcellularLocation>
</comment>
<keyword evidence="5" id="KW-0969">Cilium</keyword>
<gene>
    <name evidence="7" type="ORF">BRAFLDRAFT_201812</name>
</gene>
<dbReference type="SUPFAM" id="SSF52075">
    <property type="entry name" value="Outer arm dynein light chain 1"/>
    <property type="match status" value="1"/>
</dbReference>
<evidence type="ECO:0000256" key="1">
    <source>
        <dbReference type="ARBA" id="ARBA00004138"/>
    </source>
</evidence>
<dbReference type="SMART" id="SM00365">
    <property type="entry name" value="LRR_SD22"/>
    <property type="match status" value="5"/>
</dbReference>
<evidence type="ECO:0000256" key="5">
    <source>
        <dbReference type="ARBA" id="ARBA00023069"/>
    </source>
</evidence>
<comment type="similarity">
    <text evidence="2">Belongs to the DNAAF1 family.</text>
</comment>
<name>C3ZDF8_BRAFL</name>
<dbReference type="PANTHER" id="PTHR45973:SF9">
    <property type="entry name" value="LEUCINE-RICH REPEAT-CONTAINING PROTEIN 46"/>
    <property type="match status" value="1"/>
</dbReference>
<dbReference type="InterPro" id="IPR050576">
    <property type="entry name" value="Cilia_flagella_integrity"/>
</dbReference>
<dbReference type="EMBL" id="GG666612">
    <property type="protein sequence ID" value="EEN48764.1"/>
    <property type="molecule type" value="Genomic_DNA"/>
</dbReference>
<keyword evidence="4" id="KW-0677">Repeat</keyword>
<evidence type="ECO:0000256" key="6">
    <source>
        <dbReference type="ARBA" id="ARBA00023273"/>
    </source>
</evidence>